<dbReference type="GO" id="GO:0016887">
    <property type="term" value="F:ATP hydrolysis activity"/>
    <property type="evidence" value="ECO:0007669"/>
    <property type="project" value="TreeGrafter"/>
</dbReference>
<dbReference type="Gene3D" id="3.40.50.300">
    <property type="entry name" value="P-loop containing nucleotide triphosphate hydrolases"/>
    <property type="match status" value="1"/>
</dbReference>
<keyword evidence="6" id="KW-1185">Reference proteome</keyword>
<evidence type="ECO:0000259" key="4">
    <source>
        <dbReference type="PROSITE" id="PS50110"/>
    </source>
</evidence>
<dbReference type="GO" id="GO:0051782">
    <property type="term" value="P:negative regulation of cell division"/>
    <property type="evidence" value="ECO:0007669"/>
    <property type="project" value="TreeGrafter"/>
</dbReference>
<comment type="caution">
    <text evidence="5">The sequence shown here is derived from an EMBL/GenBank/DDBJ whole genome shotgun (WGS) entry which is preliminary data.</text>
</comment>
<feature type="modified residue" description="4-aspartylphosphate" evidence="3">
    <location>
        <position position="68"/>
    </location>
</feature>
<evidence type="ECO:0000256" key="1">
    <source>
        <dbReference type="ARBA" id="ARBA00022741"/>
    </source>
</evidence>
<dbReference type="InterPro" id="IPR001789">
    <property type="entry name" value="Sig_transdc_resp-reg_receiver"/>
</dbReference>
<dbReference type="GO" id="GO:0005829">
    <property type="term" value="C:cytosol"/>
    <property type="evidence" value="ECO:0007669"/>
    <property type="project" value="TreeGrafter"/>
</dbReference>
<dbReference type="InterPro" id="IPR011006">
    <property type="entry name" value="CheY-like_superfamily"/>
</dbReference>
<dbReference type="SUPFAM" id="SSF52172">
    <property type="entry name" value="CheY-like"/>
    <property type="match status" value="1"/>
</dbReference>
<dbReference type="AlphaFoldDB" id="A0A844ZFT8"/>
<dbReference type="InterPro" id="IPR025669">
    <property type="entry name" value="AAA_dom"/>
</dbReference>
<evidence type="ECO:0000256" key="3">
    <source>
        <dbReference type="PROSITE-ProRule" id="PRU00169"/>
    </source>
</evidence>
<dbReference type="OrthoDB" id="9783172at2"/>
<evidence type="ECO:0000313" key="6">
    <source>
        <dbReference type="Proteomes" id="UP000433104"/>
    </source>
</evidence>
<proteinExistence type="predicted"/>
<reference evidence="5 6" key="1">
    <citation type="submission" date="2019-12" db="EMBL/GenBank/DDBJ databases">
        <title>Genomic-based taxomic classification of the family Erythrobacteraceae.</title>
        <authorList>
            <person name="Xu L."/>
        </authorList>
    </citation>
    <scope>NUCLEOTIDE SEQUENCE [LARGE SCALE GENOMIC DNA]</scope>
    <source>
        <strain evidence="5 6">MCCC 1A09962</strain>
    </source>
</reference>
<dbReference type="GO" id="GO:0009898">
    <property type="term" value="C:cytoplasmic side of plasma membrane"/>
    <property type="evidence" value="ECO:0007669"/>
    <property type="project" value="TreeGrafter"/>
</dbReference>
<sequence>MSRLDEIRKMNTQNALHMPAGVTVVARREMLDVLDALDDDIATLACAPSELPALDKLRDTRILVIEVDPSLTGSIERVDALRRSLPDTPIIAALDTIDITTTRALMRRGVADFVGLPFQIEELLAAISDAARTIEHRRDGDVRLAPFLAITKTIGGAGSTTVATHLAAALAEERGAGARACIIDCDLQTGDAGAYLGCAPRLTLADLIDAEGRLDEDLLRSVVCEGDPRVDVVAAPSDILPIEAVDFDRLMAVITLARKQYDIVIVDLPAALTNWAVSTLFAATRVVQVGTLSLASLRHAKRQIQFLQSLGLERDRFDIVLNRVEKRLFKTIDAGDAAEALNMPIAASLIADPQLLQNAQDEGALVQHVQRKTKFGKQIEALAQTINAKLEGSD</sequence>
<evidence type="ECO:0000313" key="5">
    <source>
        <dbReference type="EMBL" id="MXO86006.1"/>
    </source>
</evidence>
<evidence type="ECO:0000256" key="2">
    <source>
        <dbReference type="ARBA" id="ARBA00022840"/>
    </source>
</evidence>
<keyword evidence="1" id="KW-0547">Nucleotide-binding</keyword>
<dbReference type="Pfam" id="PF13614">
    <property type="entry name" value="AAA_31"/>
    <property type="match status" value="1"/>
</dbReference>
<dbReference type="InterPro" id="IPR050625">
    <property type="entry name" value="ParA/MinD_ATPase"/>
</dbReference>
<dbReference type="GO" id="GO:0005524">
    <property type="term" value="F:ATP binding"/>
    <property type="evidence" value="ECO:0007669"/>
    <property type="project" value="UniProtKB-KW"/>
</dbReference>
<dbReference type="InterPro" id="IPR027417">
    <property type="entry name" value="P-loop_NTPase"/>
</dbReference>
<accession>A0A844ZFT8</accession>
<dbReference type="PANTHER" id="PTHR43384">
    <property type="entry name" value="SEPTUM SITE-DETERMINING PROTEIN MIND HOMOLOG, CHLOROPLASTIC-RELATED"/>
    <property type="match status" value="1"/>
</dbReference>
<dbReference type="PANTHER" id="PTHR43384:SF6">
    <property type="entry name" value="SEPTUM SITE-DETERMINING PROTEIN MIND HOMOLOG, CHLOROPLASTIC"/>
    <property type="match status" value="1"/>
</dbReference>
<protein>
    <submittedName>
        <fullName evidence="5">AAA family ATPase</fullName>
    </submittedName>
</protein>
<keyword evidence="2" id="KW-0067">ATP-binding</keyword>
<dbReference type="Proteomes" id="UP000433104">
    <property type="component" value="Unassembled WGS sequence"/>
</dbReference>
<dbReference type="RefSeq" id="WP_160682337.1">
    <property type="nucleotide sequence ID" value="NZ_WTYW01000001.1"/>
</dbReference>
<keyword evidence="3" id="KW-0597">Phosphoprotein</keyword>
<name>A0A844ZFT8_9SPHN</name>
<dbReference type="GO" id="GO:0000160">
    <property type="term" value="P:phosphorelay signal transduction system"/>
    <property type="evidence" value="ECO:0007669"/>
    <property type="project" value="InterPro"/>
</dbReference>
<dbReference type="EMBL" id="WTYW01000001">
    <property type="protein sequence ID" value="MXO86006.1"/>
    <property type="molecule type" value="Genomic_DNA"/>
</dbReference>
<dbReference type="Gene3D" id="3.40.50.2300">
    <property type="match status" value="1"/>
</dbReference>
<dbReference type="PROSITE" id="PS50110">
    <property type="entry name" value="RESPONSE_REGULATORY"/>
    <property type="match status" value="1"/>
</dbReference>
<dbReference type="SUPFAM" id="SSF52540">
    <property type="entry name" value="P-loop containing nucleoside triphosphate hydrolases"/>
    <property type="match status" value="1"/>
</dbReference>
<organism evidence="5 6">
    <name type="scientific">Parapontixanthobacter aurantiacus</name>
    <dbReference type="NCBI Taxonomy" id="1463599"/>
    <lineage>
        <taxon>Bacteria</taxon>
        <taxon>Pseudomonadati</taxon>
        <taxon>Pseudomonadota</taxon>
        <taxon>Alphaproteobacteria</taxon>
        <taxon>Sphingomonadales</taxon>
        <taxon>Erythrobacteraceae</taxon>
        <taxon>Parapontixanthobacter</taxon>
    </lineage>
</organism>
<feature type="domain" description="Response regulatory" evidence="4">
    <location>
        <begin position="16"/>
        <end position="131"/>
    </location>
</feature>
<gene>
    <name evidence="5" type="ORF">GRI38_08160</name>
</gene>